<feature type="compositionally biased region" description="Basic and acidic residues" evidence="1">
    <location>
        <begin position="52"/>
        <end position="76"/>
    </location>
</feature>
<feature type="region of interest" description="Disordered" evidence="1">
    <location>
        <begin position="1"/>
        <end position="26"/>
    </location>
</feature>
<dbReference type="AlphaFoldDB" id="A0A834FMY5"/>
<gene>
    <name evidence="2" type="ORF">FQA47_022084</name>
</gene>
<evidence type="ECO:0000256" key="1">
    <source>
        <dbReference type="SAM" id="MobiDB-lite"/>
    </source>
</evidence>
<dbReference type="Proteomes" id="UP000646548">
    <property type="component" value="Unassembled WGS sequence"/>
</dbReference>
<feature type="region of interest" description="Disordered" evidence="1">
    <location>
        <begin position="52"/>
        <end position="90"/>
    </location>
</feature>
<comment type="caution">
    <text evidence="2">The sequence shown here is derived from an EMBL/GenBank/DDBJ whole genome shotgun (WGS) entry which is preliminary data.</text>
</comment>
<dbReference type="EMBL" id="WKFB01000068">
    <property type="protein sequence ID" value="KAF6737159.1"/>
    <property type="molecule type" value="Genomic_DNA"/>
</dbReference>
<evidence type="ECO:0000313" key="3">
    <source>
        <dbReference type="Proteomes" id="UP000646548"/>
    </source>
</evidence>
<proteinExistence type="predicted"/>
<reference evidence="2" key="1">
    <citation type="journal article" name="BMC Genomics">
        <title>Long-read sequencing and de novo genome assembly of marine medaka (Oryzias melastigma).</title>
        <authorList>
            <person name="Liang P."/>
            <person name="Saqib H.S.A."/>
            <person name="Ni X."/>
            <person name="Shen Y."/>
        </authorList>
    </citation>
    <scope>NUCLEOTIDE SEQUENCE</scope>
    <source>
        <strain evidence="2">Bigg-433</strain>
    </source>
</reference>
<protein>
    <submittedName>
        <fullName evidence="2">Uncharacterized protein</fullName>
    </submittedName>
</protein>
<sequence length="116" mass="12647">MMTVAPDGLSSKDGGDNLSAAPTPEPAGHSLVLVWVRWRNLSESVYVFKDRRAAKEKQRAGDGERKKRDERSEERLLAPGPANSSCHGNMLPATQFSAVVGFAPLRSRRDVSSVRA</sequence>
<accession>A0A834FMY5</accession>
<name>A0A834FMY5_ORYME</name>
<organism evidence="2 3">
    <name type="scientific">Oryzias melastigma</name>
    <name type="common">Marine medaka</name>
    <dbReference type="NCBI Taxonomy" id="30732"/>
    <lineage>
        <taxon>Eukaryota</taxon>
        <taxon>Metazoa</taxon>
        <taxon>Chordata</taxon>
        <taxon>Craniata</taxon>
        <taxon>Vertebrata</taxon>
        <taxon>Euteleostomi</taxon>
        <taxon>Actinopterygii</taxon>
        <taxon>Neopterygii</taxon>
        <taxon>Teleostei</taxon>
        <taxon>Neoteleostei</taxon>
        <taxon>Acanthomorphata</taxon>
        <taxon>Ovalentaria</taxon>
        <taxon>Atherinomorphae</taxon>
        <taxon>Beloniformes</taxon>
        <taxon>Adrianichthyidae</taxon>
        <taxon>Oryziinae</taxon>
        <taxon>Oryzias</taxon>
    </lineage>
</organism>
<evidence type="ECO:0000313" key="2">
    <source>
        <dbReference type="EMBL" id="KAF6737159.1"/>
    </source>
</evidence>